<dbReference type="AlphaFoldDB" id="A0A0C3GDP0"/>
<dbReference type="Gene3D" id="2.40.70.10">
    <property type="entry name" value="Acid Proteases"/>
    <property type="match status" value="2"/>
</dbReference>
<dbReference type="GO" id="GO:0006508">
    <property type="term" value="P:proteolysis"/>
    <property type="evidence" value="ECO:0007669"/>
    <property type="project" value="InterPro"/>
</dbReference>
<dbReference type="Pfam" id="PF00026">
    <property type="entry name" value="Asp"/>
    <property type="match status" value="1"/>
</dbReference>
<evidence type="ECO:0000256" key="2">
    <source>
        <dbReference type="SAM" id="MobiDB-lite"/>
    </source>
</evidence>
<feature type="signal peptide" evidence="3">
    <location>
        <begin position="1"/>
        <end position="23"/>
    </location>
</feature>
<keyword evidence="6" id="KW-1185">Reference proteome</keyword>
<dbReference type="InterPro" id="IPR001461">
    <property type="entry name" value="Aspartic_peptidase_A1"/>
</dbReference>
<organism evidence="5 6">
    <name type="scientific">Oidiodendron maius (strain Zn)</name>
    <dbReference type="NCBI Taxonomy" id="913774"/>
    <lineage>
        <taxon>Eukaryota</taxon>
        <taxon>Fungi</taxon>
        <taxon>Dikarya</taxon>
        <taxon>Ascomycota</taxon>
        <taxon>Pezizomycotina</taxon>
        <taxon>Leotiomycetes</taxon>
        <taxon>Leotiomycetes incertae sedis</taxon>
        <taxon>Myxotrichaceae</taxon>
        <taxon>Oidiodendron</taxon>
    </lineage>
</organism>
<dbReference type="GO" id="GO:0004190">
    <property type="term" value="F:aspartic-type endopeptidase activity"/>
    <property type="evidence" value="ECO:0007669"/>
    <property type="project" value="InterPro"/>
</dbReference>
<dbReference type="InParanoid" id="A0A0C3GDP0"/>
<dbReference type="EMBL" id="KN832890">
    <property type="protein sequence ID" value="KIM94275.1"/>
    <property type="molecule type" value="Genomic_DNA"/>
</dbReference>
<evidence type="ECO:0000256" key="3">
    <source>
        <dbReference type="SAM" id="SignalP"/>
    </source>
</evidence>
<feature type="domain" description="Peptidase A1" evidence="4">
    <location>
        <begin position="135"/>
        <end position="485"/>
    </location>
</feature>
<protein>
    <recommendedName>
        <fullName evidence="4">Peptidase A1 domain-containing protein</fullName>
    </recommendedName>
</protein>
<dbReference type="PANTHER" id="PTHR47966">
    <property type="entry name" value="BETA-SITE APP-CLEAVING ENZYME, ISOFORM A-RELATED"/>
    <property type="match status" value="1"/>
</dbReference>
<dbReference type="PANTHER" id="PTHR47966:SF1">
    <property type="entry name" value="ASPARTYL PROTEINASE"/>
    <property type="match status" value="1"/>
</dbReference>
<evidence type="ECO:0000256" key="1">
    <source>
        <dbReference type="ARBA" id="ARBA00007447"/>
    </source>
</evidence>
<dbReference type="InterPro" id="IPR033121">
    <property type="entry name" value="PEPTIDASE_A1"/>
</dbReference>
<evidence type="ECO:0000259" key="4">
    <source>
        <dbReference type="PROSITE" id="PS51767"/>
    </source>
</evidence>
<dbReference type="HOGENOM" id="CLU_409437_0_0_1"/>
<reference evidence="6" key="2">
    <citation type="submission" date="2015-01" db="EMBL/GenBank/DDBJ databases">
        <title>Evolutionary Origins and Diversification of the Mycorrhizal Mutualists.</title>
        <authorList>
            <consortium name="DOE Joint Genome Institute"/>
            <consortium name="Mycorrhizal Genomics Consortium"/>
            <person name="Kohler A."/>
            <person name="Kuo A."/>
            <person name="Nagy L.G."/>
            <person name="Floudas D."/>
            <person name="Copeland A."/>
            <person name="Barry K.W."/>
            <person name="Cichocki N."/>
            <person name="Veneault-Fourrey C."/>
            <person name="LaButti K."/>
            <person name="Lindquist E.A."/>
            <person name="Lipzen A."/>
            <person name="Lundell T."/>
            <person name="Morin E."/>
            <person name="Murat C."/>
            <person name="Riley R."/>
            <person name="Ohm R."/>
            <person name="Sun H."/>
            <person name="Tunlid A."/>
            <person name="Henrissat B."/>
            <person name="Grigoriev I.V."/>
            <person name="Hibbett D.S."/>
            <person name="Martin F."/>
        </authorList>
    </citation>
    <scope>NUCLEOTIDE SEQUENCE [LARGE SCALE GENOMIC DNA]</scope>
    <source>
        <strain evidence="6">Zn</strain>
    </source>
</reference>
<feature type="region of interest" description="Disordered" evidence="2">
    <location>
        <begin position="492"/>
        <end position="525"/>
    </location>
</feature>
<proteinExistence type="inferred from homology"/>
<dbReference type="Proteomes" id="UP000054321">
    <property type="component" value="Unassembled WGS sequence"/>
</dbReference>
<keyword evidence="3" id="KW-0732">Signal</keyword>
<dbReference type="PROSITE" id="PS51767">
    <property type="entry name" value="PEPTIDASE_A1"/>
    <property type="match status" value="1"/>
</dbReference>
<feature type="chain" id="PRO_5002164551" description="Peptidase A1 domain-containing protein" evidence="3">
    <location>
        <begin position="24"/>
        <end position="671"/>
    </location>
</feature>
<dbReference type="OrthoDB" id="771136at2759"/>
<evidence type="ECO:0000313" key="5">
    <source>
        <dbReference type="EMBL" id="KIM94275.1"/>
    </source>
</evidence>
<comment type="similarity">
    <text evidence="1">Belongs to the peptidase A1 family.</text>
</comment>
<name>A0A0C3GDP0_OIDMZ</name>
<dbReference type="SUPFAM" id="SSF50630">
    <property type="entry name" value="Acid proteases"/>
    <property type="match status" value="1"/>
</dbReference>
<gene>
    <name evidence="5" type="ORF">OIDMADRAFT_34845</name>
</gene>
<evidence type="ECO:0000313" key="6">
    <source>
        <dbReference type="Proteomes" id="UP000054321"/>
    </source>
</evidence>
<dbReference type="STRING" id="913774.A0A0C3GDP0"/>
<feature type="compositionally biased region" description="Low complexity" evidence="2">
    <location>
        <begin position="503"/>
        <end position="525"/>
    </location>
</feature>
<feature type="region of interest" description="Disordered" evidence="2">
    <location>
        <begin position="107"/>
        <end position="127"/>
    </location>
</feature>
<reference evidence="5 6" key="1">
    <citation type="submission" date="2014-04" db="EMBL/GenBank/DDBJ databases">
        <authorList>
            <consortium name="DOE Joint Genome Institute"/>
            <person name="Kuo A."/>
            <person name="Martino E."/>
            <person name="Perotto S."/>
            <person name="Kohler A."/>
            <person name="Nagy L.G."/>
            <person name="Floudas D."/>
            <person name="Copeland A."/>
            <person name="Barry K.W."/>
            <person name="Cichocki N."/>
            <person name="Veneault-Fourrey C."/>
            <person name="LaButti K."/>
            <person name="Lindquist E.A."/>
            <person name="Lipzen A."/>
            <person name="Lundell T."/>
            <person name="Morin E."/>
            <person name="Murat C."/>
            <person name="Sun H."/>
            <person name="Tunlid A."/>
            <person name="Henrissat B."/>
            <person name="Grigoriev I.V."/>
            <person name="Hibbett D.S."/>
            <person name="Martin F."/>
            <person name="Nordberg H.P."/>
            <person name="Cantor M.N."/>
            <person name="Hua S.X."/>
        </authorList>
    </citation>
    <scope>NUCLEOTIDE SEQUENCE [LARGE SCALE GENOMIC DNA]</scope>
    <source>
        <strain evidence="5 6">Zn</strain>
    </source>
</reference>
<dbReference type="InterPro" id="IPR021109">
    <property type="entry name" value="Peptidase_aspartic_dom_sf"/>
</dbReference>
<sequence>MFTRYQYAALLLTASLVATPVVADSTILLNSNRVVKHKVSSTVTPLTTVPNNKITHFTGHINAAKSASPVTTAVATQTAALEKNVVISTASTGEALPKAVPLGNATPGGISAPLKKKKKETSAAKRNLDTRAQTSNFNSTIVDSWLMVLLSLDLGSDGFVVESTLVTPDMQTVDYVRALPALYLTIAGEPKKSHPIYNPNTSTTGKQIDGYSWGVTYGGFSLEGVVFTDVVTLGENTWTNMTMEVVTSEPTGSPIDGILGLAAHLITGANPAYVPSFLGSIMNQLSDVVFTIWFNSTDFTDGTDPDGSIDFGFIDETKYTGDIAYAPLYNAAATTFWSLNVSGIGAADPVTGDLLYSNMTGFTAILDTGDPQSQLPLAALWGYYGAIPGSIFDDGGYCWDYVCSVNTGLPDLVLFIDDKPIVVPRATYAWWQNMNPSNGVPGVEYCTTHLRPSDYFNGGVNMIGQDIIEGIFLVLDWQNQQIGFANSTVRNTDSSFSIPGQGPTTSTTATSAASTSAAPTPSASTCSYTTSNVTINPFIKGCTGEGFGGTCYQIEVNNAGCTSLDSCDVPGGVRIEPKPGKCLLYLYGSRAGDRGGSSVSLLRRWGRYRFWVFLIWSEPLVVFDHVCAIDEYCATLVSNTTGVDMCTSDKIGNGYQTAVNFTSYVGSAMCI</sequence>
<accession>A0A0C3GDP0</accession>